<sequence length="179" mass="20857">MNMVVFKELEKDLISMVIAMKIQLQIPWKTTYNQLNHIPISDDQLPENIILVNTSDWQGQFLSDTLQGHRLPVLCTCFTADVPAALSSIIWWIQRYCNYNSQPPKPVKILVAGAQHYFIAVLRVFLELLSYKMLNWLGYMSFLVILLGSHPVARNLGSMHYHYNSFFQELAWRDLFHNL</sequence>
<protein>
    <submittedName>
        <fullName evidence="2">Phosphofurin acidic cluster sorting protein 2</fullName>
    </submittedName>
</protein>
<dbReference type="EMBL" id="KE162945">
    <property type="protein sequence ID" value="EPQ10179.1"/>
    <property type="molecule type" value="Genomic_DNA"/>
</dbReference>
<dbReference type="GO" id="GO:0044325">
    <property type="term" value="F:transmembrane transporter binding"/>
    <property type="evidence" value="ECO:0007669"/>
    <property type="project" value="TreeGrafter"/>
</dbReference>
<accession>S7MZW9</accession>
<feature type="domain" description="Phosphofurin acidic cluster sorting protein 1/2 C-terminal" evidence="1">
    <location>
        <begin position="32"/>
        <end position="178"/>
    </location>
</feature>
<organism evidence="2 3">
    <name type="scientific">Myotis brandtii</name>
    <name type="common">Brandt's bat</name>
    <dbReference type="NCBI Taxonomy" id="109478"/>
    <lineage>
        <taxon>Eukaryota</taxon>
        <taxon>Metazoa</taxon>
        <taxon>Chordata</taxon>
        <taxon>Craniata</taxon>
        <taxon>Vertebrata</taxon>
        <taxon>Euteleostomi</taxon>
        <taxon>Mammalia</taxon>
        <taxon>Eutheria</taxon>
        <taxon>Laurasiatheria</taxon>
        <taxon>Chiroptera</taxon>
        <taxon>Yangochiroptera</taxon>
        <taxon>Vespertilionidae</taxon>
        <taxon>Myotis</taxon>
    </lineage>
</organism>
<gene>
    <name evidence="2" type="ORF">D623_10023290</name>
</gene>
<dbReference type="PANTHER" id="PTHR13280">
    <property type="entry name" value="PHOSPHOFURIN ACIDIC CLUSTER SORTING PROTEIN"/>
    <property type="match status" value="1"/>
</dbReference>
<dbReference type="Proteomes" id="UP000052978">
    <property type="component" value="Unassembled WGS sequence"/>
</dbReference>
<dbReference type="Pfam" id="PF10254">
    <property type="entry name" value="Pacs-1"/>
    <property type="match status" value="1"/>
</dbReference>
<evidence type="ECO:0000259" key="1">
    <source>
        <dbReference type="Pfam" id="PF10254"/>
    </source>
</evidence>
<name>S7MZW9_MYOBR</name>
<evidence type="ECO:0000313" key="3">
    <source>
        <dbReference type="Proteomes" id="UP000052978"/>
    </source>
</evidence>
<proteinExistence type="predicted"/>
<reference evidence="2 3" key="1">
    <citation type="journal article" date="2013" name="Nat. Commun.">
        <title>Genome analysis reveals insights into physiology and longevity of the Brandt's bat Myotis brandtii.</title>
        <authorList>
            <person name="Seim I."/>
            <person name="Fang X."/>
            <person name="Xiong Z."/>
            <person name="Lobanov A.V."/>
            <person name="Huang Z."/>
            <person name="Ma S."/>
            <person name="Feng Y."/>
            <person name="Turanov A.A."/>
            <person name="Zhu Y."/>
            <person name="Lenz T.L."/>
            <person name="Gerashchenko M.V."/>
            <person name="Fan D."/>
            <person name="Hee Yim S."/>
            <person name="Yao X."/>
            <person name="Jordan D."/>
            <person name="Xiong Y."/>
            <person name="Ma Y."/>
            <person name="Lyapunov A.N."/>
            <person name="Chen G."/>
            <person name="Kulakova O.I."/>
            <person name="Sun Y."/>
            <person name="Lee S.G."/>
            <person name="Bronson R.T."/>
            <person name="Moskalev A.A."/>
            <person name="Sunyaev S.R."/>
            <person name="Zhang G."/>
            <person name="Krogh A."/>
            <person name="Wang J."/>
            <person name="Gladyshev V.N."/>
        </authorList>
    </citation>
    <scope>NUCLEOTIDE SEQUENCE [LARGE SCALE GENOMIC DNA]</scope>
</reference>
<dbReference type="GO" id="GO:0072659">
    <property type="term" value="P:protein localization to plasma membrane"/>
    <property type="evidence" value="ECO:0007669"/>
    <property type="project" value="TreeGrafter"/>
</dbReference>
<dbReference type="PANTHER" id="PTHR13280:SF15">
    <property type="entry name" value="PHOSPHOFURIN ACIDIC CLUSTER SORTING PROTEIN 2"/>
    <property type="match status" value="1"/>
</dbReference>
<dbReference type="AlphaFoldDB" id="S7MZW9"/>
<keyword evidence="3" id="KW-1185">Reference proteome</keyword>
<evidence type="ECO:0000313" key="2">
    <source>
        <dbReference type="EMBL" id="EPQ10179.1"/>
    </source>
</evidence>
<dbReference type="InterPro" id="IPR019381">
    <property type="entry name" value="PACS1/2_C"/>
</dbReference>